<evidence type="ECO:0000313" key="2">
    <source>
        <dbReference type="Proteomes" id="UP000192940"/>
    </source>
</evidence>
<keyword evidence="2" id="KW-1185">Reference proteome</keyword>
<sequence length="91" mass="10122">MGTIVKVGDDKARVKYGMTCSDAEKVLGPGEKTDYDNRFEYASGVKNMYRDDKVAGIYLDMDSAIVSVTFDDNGYADTITLLDQRMATLYN</sequence>
<evidence type="ECO:0000313" key="1">
    <source>
        <dbReference type="EMBL" id="SMF88192.1"/>
    </source>
</evidence>
<dbReference type="RefSeq" id="WP_208914933.1">
    <property type="nucleotide sequence ID" value="NZ_LT840184.1"/>
</dbReference>
<dbReference type="AlphaFoldDB" id="A0A1X7HLC8"/>
<proteinExistence type="predicted"/>
<protein>
    <submittedName>
        <fullName evidence="1">Uncharacterized protein</fullName>
    </submittedName>
</protein>
<name>A0A1X7HLC8_9BACL</name>
<accession>A0A1X7HLC8</accession>
<dbReference type="EMBL" id="LT840184">
    <property type="protein sequence ID" value="SMF88192.1"/>
    <property type="molecule type" value="Genomic_DNA"/>
</dbReference>
<dbReference type="Proteomes" id="UP000192940">
    <property type="component" value="Chromosome I"/>
</dbReference>
<organism evidence="1 2">
    <name type="scientific">Paenibacillus uliginis N3/975</name>
    <dbReference type="NCBI Taxonomy" id="1313296"/>
    <lineage>
        <taxon>Bacteria</taxon>
        <taxon>Bacillati</taxon>
        <taxon>Bacillota</taxon>
        <taxon>Bacilli</taxon>
        <taxon>Bacillales</taxon>
        <taxon>Paenibacillaceae</taxon>
        <taxon>Paenibacillus</taxon>
    </lineage>
</organism>
<gene>
    <name evidence="1" type="ORF">SAMN05661091_4167</name>
</gene>
<reference evidence="1 2" key="1">
    <citation type="submission" date="2017-04" db="EMBL/GenBank/DDBJ databases">
        <authorList>
            <person name="Afonso C.L."/>
            <person name="Miller P.J."/>
            <person name="Scott M.A."/>
            <person name="Spackman E."/>
            <person name="Goraichik I."/>
            <person name="Dimitrov K.M."/>
            <person name="Suarez D.L."/>
            <person name="Swayne D.E."/>
        </authorList>
    </citation>
    <scope>NUCLEOTIDE SEQUENCE [LARGE SCALE GENOMIC DNA]</scope>
    <source>
        <strain evidence="1 2">N3/975</strain>
    </source>
</reference>